<accession>B4W1Y4</accession>
<proteinExistence type="inferred from homology"/>
<dbReference type="SUPFAM" id="SSF53822">
    <property type="entry name" value="Periplasmic binding protein-like I"/>
    <property type="match status" value="1"/>
</dbReference>
<comment type="similarity">
    <text evidence="1">Belongs to the leucine-binding protein family.</text>
</comment>
<name>B4W1Y4_9CYAN</name>
<evidence type="ECO:0000259" key="3">
    <source>
        <dbReference type="Pfam" id="PF13458"/>
    </source>
</evidence>
<dbReference type="Proteomes" id="UP000003835">
    <property type="component" value="Unassembled WGS sequence"/>
</dbReference>
<dbReference type="CDD" id="cd06268">
    <property type="entry name" value="PBP1_ABC_transporter_LIVBP-like"/>
    <property type="match status" value="1"/>
</dbReference>
<protein>
    <recommendedName>
        <fullName evidence="3">Leucine-binding protein domain-containing protein</fullName>
    </recommendedName>
</protein>
<dbReference type="Gene3D" id="3.40.50.2300">
    <property type="match status" value="1"/>
</dbReference>
<dbReference type="Pfam" id="PF13458">
    <property type="entry name" value="Peripla_BP_6"/>
    <property type="match status" value="1"/>
</dbReference>
<evidence type="ECO:0000256" key="1">
    <source>
        <dbReference type="ARBA" id="ARBA00010062"/>
    </source>
</evidence>
<dbReference type="EMBL" id="DS989869">
    <property type="protein sequence ID" value="EDX71783.1"/>
    <property type="molecule type" value="Genomic_DNA"/>
</dbReference>
<evidence type="ECO:0000313" key="4">
    <source>
        <dbReference type="EMBL" id="EDX71783.1"/>
    </source>
</evidence>
<dbReference type="InterPro" id="IPR028081">
    <property type="entry name" value="Leu-bd"/>
</dbReference>
<dbReference type="eggNOG" id="COG0683">
    <property type="taxonomic scope" value="Bacteria"/>
</dbReference>
<dbReference type="PANTHER" id="PTHR47151">
    <property type="entry name" value="LEU/ILE/VAL-BINDING ABC TRANSPORTER SUBUNIT"/>
    <property type="match status" value="1"/>
</dbReference>
<gene>
    <name evidence="4" type="ORF">MC7420_6869</name>
</gene>
<dbReference type="AlphaFoldDB" id="B4W1Y4"/>
<sequence length="115" mass="12888">MGLFEGKEKLVENFPGYKFLPKQAIKNQIGLRVVITDDSNDTEAAKQRAEALVKQQEILGVVGHYTSESTVAAIDVYQENKLVVISPGTTTEELTEEPKDVFFGLFIVIEWRQSI</sequence>
<reference evidence="4 5" key="1">
    <citation type="submission" date="2008-07" db="EMBL/GenBank/DDBJ databases">
        <authorList>
            <person name="Tandeau de Marsac N."/>
            <person name="Ferriera S."/>
            <person name="Johnson J."/>
            <person name="Kravitz S."/>
            <person name="Beeson K."/>
            <person name="Sutton G."/>
            <person name="Rogers Y.-H."/>
            <person name="Friedman R."/>
            <person name="Frazier M."/>
            <person name="Venter J.C."/>
        </authorList>
    </citation>
    <scope>NUCLEOTIDE SEQUENCE [LARGE SCALE GENOMIC DNA]</scope>
    <source>
        <strain evidence="4 5">PCC 7420</strain>
    </source>
</reference>
<keyword evidence="2" id="KW-0732">Signal</keyword>
<dbReference type="InterPro" id="IPR028082">
    <property type="entry name" value="Peripla_BP_I"/>
</dbReference>
<organism evidence="4 5">
    <name type="scientific">Coleofasciculus chthonoplastes PCC 7420</name>
    <dbReference type="NCBI Taxonomy" id="118168"/>
    <lineage>
        <taxon>Bacteria</taxon>
        <taxon>Bacillati</taxon>
        <taxon>Cyanobacteriota</taxon>
        <taxon>Cyanophyceae</taxon>
        <taxon>Coleofasciculales</taxon>
        <taxon>Coleofasciculaceae</taxon>
        <taxon>Coleofasciculus</taxon>
    </lineage>
</organism>
<dbReference type="HOGENOM" id="CLU_2104809_0_0_3"/>
<keyword evidence="5" id="KW-1185">Reference proteome</keyword>
<feature type="domain" description="Leucine-binding protein" evidence="3">
    <location>
        <begin position="32"/>
        <end position="94"/>
    </location>
</feature>
<dbReference type="STRING" id="118168.MC7420_6869"/>
<evidence type="ECO:0000313" key="5">
    <source>
        <dbReference type="Proteomes" id="UP000003835"/>
    </source>
</evidence>
<evidence type="ECO:0000256" key="2">
    <source>
        <dbReference type="ARBA" id="ARBA00022729"/>
    </source>
</evidence>
<dbReference type="PANTHER" id="PTHR47151:SF2">
    <property type="entry name" value="AMINO ACID BINDING PROTEIN"/>
    <property type="match status" value="1"/>
</dbReference>